<dbReference type="SUPFAM" id="SSF53756">
    <property type="entry name" value="UDP-Glycosyltransferase/glycogen phosphorylase"/>
    <property type="match status" value="1"/>
</dbReference>
<gene>
    <name evidence="6" type="primary">TorUGT6</name>
    <name evidence="6" type="ORF">TorRG33x02_269230</name>
</gene>
<keyword evidence="7" id="KW-1185">Reference proteome</keyword>
<name>A0A2P5CY02_TREOI</name>
<evidence type="ECO:0000256" key="1">
    <source>
        <dbReference type="ARBA" id="ARBA00009995"/>
    </source>
</evidence>
<dbReference type="EMBL" id="JXTC01000316">
    <property type="protein sequence ID" value="PON65924.1"/>
    <property type="molecule type" value="Genomic_DNA"/>
</dbReference>
<evidence type="ECO:0000313" key="7">
    <source>
        <dbReference type="Proteomes" id="UP000237000"/>
    </source>
</evidence>
<dbReference type="FunCoup" id="A0A2P5CY02">
    <property type="interactions" value="132"/>
</dbReference>
<dbReference type="GO" id="GO:0080044">
    <property type="term" value="F:quercetin 7-O-glucosyltransferase activity"/>
    <property type="evidence" value="ECO:0007669"/>
    <property type="project" value="TreeGrafter"/>
</dbReference>
<dbReference type="PANTHER" id="PTHR11926:SF1553">
    <property type="entry name" value="GLYCOSYLTRANSFERASE"/>
    <property type="match status" value="1"/>
</dbReference>
<organism evidence="6 7">
    <name type="scientific">Trema orientale</name>
    <name type="common">Charcoal tree</name>
    <name type="synonym">Celtis orientalis</name>
    <dbReference type="NCBI Taxonomy" id="63057"/>
    <lineage>
        <taxon>Eukaryota</taxon>
        <taxon>Viridiplantae</taxon>
        <taxon>Streptophyta</taxon>
        <taxon>Embryophyta</taxon>
        <taxon>Tracheophyta</taxon>
        <taxon>Spermatophyta</taxon>
        <taxon>Magnoliopsida</taxon>
        <taxon>eudicotyledons</taxon>
        <taxon>Gunneridae</taxon>
        <taxon>Pentapetalae</taxon>
        <taxon>rosids</taxon>
        <taxon>fabids</taxon>
        <taxon>Rosales</taxon>
        <taxon>Cannabaceae</taxon>
        <taxon>Trema</taxon>
    </lineage>
</organism>
<dbReference type="Gene3D" id="3.40.50.2000">
    <property type="entry name" value="Glycogen Phosphorylase B"/>
    <property type="match status" value="2"/>
</dbReference>
<dbReference type="Proteomes" id="UP000237000">
    <property type="component" value="Unassembled WGS sequence"/>
</dbReference>
<proteinExistence type="inferred from homology"/>
<comment type="caution">
    <text evidence="6">The sequence shown here is derived from an EMBL/GenBank/DDBJ whole genome shotgun (WGS) entry which is preliminary data.</text>
</comment>
<evidence type="ECO:0000313" key="6">
    <source>
        <dbReference type="EMBL" id="PON65924.1"/>
    </source>
</evidence>
<evidence type="ECO:0000256" key="3">
    <source>
        <dbReference type="ARBA" id="ARBA00022679"/>
    </source>
</evidence>
<dbReference type="InterPro" id="IPR035595">
    <property type="entry name" value="UDP_glycos_trans_CS"/>
</dbReference>
<reference evidence="7" key="1">
    <citation type="submission" date="2016-06" db="EMBL/GenBank/DDBJ databases">
        <title>Parallel loss of symbiosis genes in relatives of nitrogen-fixing non-legume Parasponia.</title>
        <authorList>
            <person name="Van Velzen R."/>
            <person name="Holmer R."/>
            <person name="Bu F."/>
            <person name="Rutten L."/>
            <person name="Van Zeijl A."/>
            <person name="Liu W."/>
            <person name="Santuari L."/>
            <person name="Cao Q."/>
            <person name="Sharma T."/>
            <person name="Shen D."/>
            <person name="Roswanjaya Y."/>
            <person name="Wardhani T."/>
            <person name="Kalhor M.S."/>
            <person name="Jansen J."/>
            <person name="Van den Hoogen J."/>
            <person name="Gungor B."/>
            <person name="Hartog M."/>
            <person name="Hontelez J."/>
            <person name="Verver J."/>
            <person name="Yang W.-C."/>
            <person name="Schijlen E."/>
            <person name="Repin R."/>
            <person name="Schilthuizen M."/>
            <person name="Schranz E."/>
            <person name="Heidstra R."/>
            <person name="Miyata K."/>
            <person name="Fedorova E."/>
            <person name="Kohlen W."/>
            <person name="Bisseling T."/>
            <person name="Smit S."/>
            <person name="Geurts R."/>
        </authorList>
    </citation>
    <scope>NUCLEOTIDE SEQUENCE [LARGE SCALE GENOMIC DNA]</scope>
    <source>
        <strain evidence="7">cv. RG33-2</strain>
    </source>
</reference>
<dbReference type="FunFam" id="3.40.50.2000:FF:000057">
    <property type="entry name" value="Glycosyltransferase"/>
    <property type="match status" value="1"/>
</dbReference>
<dbReference type="OrthoDB" id="5835829at2759"/>
<dbReference type="PANTHER" id="PTHR11926">
    <property type="entry name" value="GLUCOSYL/GLUCURONOSYL TRANSFERASES"/>
    <property type="match status" value="1"/>
</dbReference>
<sequence>MDHQKDIRSSYNNSHVLLLPYPTQGHINPILQFAKRLVSKGTKATLATTTFVHNSMHATATAPASNLNIDFETISDGYDRGRSTTEIKVYLQTFRHVGSRTLAELIMRLRDSSRPVDAVVYDAFLPWALDVAKDFGLVGAVFFTQSLAVNTVYYHVHKGLLRLPLSDKTVSLPTLPPLEISETPSFVYSPESYPGFYYMVVNQFSNIDRADLVLFNSFHELENKTVEWMEKLWPVKTIGPTVPSIYLDERLENDKDYNINLWKPKDDTCISWLNDKSFGTVVYVSFGSLSAIEAEQMRELAWGLKRSNHYFLWVVRESEETKLPLELFKQEAFEKGLIVNWCPQLAVLAHKSVGCFVTHCGFNSTLEALSLGVPLVAMPQWTDQTTNAKYVEDVWGVGIRARPGENGIVRREVVENCIKELMEGEKGKEIKKNVIKWRDLAREAVSQGGSSDKNIDEFVAKLSS</sequence>
<protein>
    <recommendedName>
        <fullName evidence="5">Glycosyltransferase</fullName>
        <ecNumber evidence="5">2.4.1.-</ecNumber>
    </recommendedName>
</protein>
<accession>A0A2P5CY02</accession>
<dbReference type="CDD" id="cd03784">
    <property type="entry name" value="GT1_Gtf-like"/>
    <property type="match status" value="1"/>
</dbReference>
<keyword evidence="3 4" id="KW-0808">Transferase</keyword>
<dbReference type="FunFam" id="3.40.50.2000:FF:000019">
    <property type="entry name" value="Glycosyltransferase"/>
    <property type="match status" value="1"/>
</dbReference>
<evidence type="ECO:0000256" key="4">
    <source>
        <dbReference type="RuleBase" id="RU003718"/>
    </source>
</evidence>
<dbReference type="STRING" id="63057.A0A2P5CY02"/>
<dbReference type="InterPro" id="IPR002213">
    <property type="entry name" value="UDP_glucos_trans"/>
</dbReference>
<dbReference type="InParanoid" id="A0A2P5CY02"/>
<evidence type="ECO:0000256" key="2">
    <source>
        <dbReference type="ARBA" id="ARBA00022676"/>
    </source>
</evidence>
<dbReference type="GO" id="GO:0032787">
    <property type="term" value="P:monocarboxylic acid metabolic process"/>
    <property type="evidence" value="ECO:0007669"/>
    <property type="project" value="UniProtKB-ARBA"/>
</dbReference>
<evidence type="ECO:0000256" key="5">
    <source>
        <dbReference type="RuleBase" id="RU362057"/>
    </source>
</evidence>
<dbReference type="AlphaFoldDB" id="A0A2P5CY02"/>
<comment type="similarity">
    <text evidence="1 4">Belongs to the UDP-glycosyltransferase family.</text>
</comment>
<dbReference type="EC" id="2.4.1.-" evidence="5"/>
<dbReference type="GO" id="GO:0080043">
    <property type="term" value="F:quercetin 3-O-glucosyltransferase activity"/>
    <property type="evidence" value="ECO:0007669"/>
    <property type="project" value="TreeGrafter"/>
</dbReference>
<dbReference type="Pfam" id="PF00201">
    <property type="entry name" value="UDPGT"/>
    <property type="match status" value="1"/>
</dbReference>
<dbReference type="PROSITE" id="PS00375">
    <property type="entry name" value="UDPGT"/>
    <property type="match status" value="1"/>
</dbReference>
<keyword evidence="2 4" id="KW-0328">Glycosyltransferase</keyword>